<feature type="chain" id="PRO_5040833807" evidence="5">
    <location>
        <begin position="21"/>
        <end position="862"/>
    </location>
</feature>
<dbReference type="Pfam" id="PF02837">
    <property type="entry name" value="Glyco_hydro_2_N"/>
    <property type="match status" value="1"/>
</dbReference>
<evidence type="ECO:0000256" key="3">
    <source>
        <dbReference type="ARBA" id="ARBA00023295"/>
    </source>
</evidence>
<keyword evidence="3 4" id="KW-0326">Glycosidase</keyword>
<dbReference type="PRINTS" id="PR00132">
    <property type="entry name" value="GLHYDRLASE2"/>
</dbReference>
<dbReference type="PANTHER" id="PTHR42732">
    <property type="entry name" value="BETA-GALACTOSIDASE"/>
    <property type="match status" value="1"/>
</dbReference>
<feature type="domain" description="Glycoside hydrolase family 2 immunoglobulin-like beta-sandwich" evidence="6">
    <location>
        <begin position="183"/>
        <end position="282"/>
    </location>
</feature>
<evidence type="ECO:0000313" key="10">
    <source>
        <dbReference type="EMBL" id="MCB7482577.1"/>
    </source>
</evidence>
<dbReference type="InterPro" id="IPR021720">
    <property type="entry name" value="Malectin_dom"/>
</dbReference>
<dbReference type="InterPro" id="IPR023230">
    <property type="entry name" value="Glyco_hydro_2_CS"/>
</dbReference>
<evidence type="ECO:0000256" key="1">
    <source>
        <dbReference type="ARBA" id="ARBA00007401"/>
    </source>
</evidence>
<evidence type="ECO:0000259" key="6">
    <source>
        <dbReference type="Pfam" id="PF00703"/>
    </source>
</evidence>
<dbReference type="Proteomes" id="UP001139414">
    <property type="component" value="Unassembled WGS sequence"/>
</dbReference>
<dbReference type="SUPFAM" id="SSF49303">
    <property type="entry name" value="beta-Galactosidase/glucuronidase domain"/>
    <property type="match status" value="1"/>
</dbReference>
<feature type="domain" description="Glycosyl hydrolases family 2 sugar binding" evidence="8">
    <location>
        <begin position="60"/>
        <end position="162"/>
    </location>
</feature>
<dbReference type="InterPro" id="IPR051913">
    <property type="entry name" value="GH2_Domain-Containing"/>
</dbReference>
<dbReference type="InterPro" id="IPR006104">
    <property type="entry name" value="Glyco_hydro_2_N"/>
</dbReference>
<accession>A0A9X1LLV2</accession>
<dbReference type="InterPro" id="IPR008979">
    <property type="entry name" value="Galactose-bd-like_sf"/>
</dbReference>
<dbReference type="Gene3D" id="2.60.120.430">
    <property type="entry name" value="Galactose-binding lectin"/>
    <property type="match status" value="1"/>
</dbReference>
<keyword evidence="5" id="KW-0732">Signal</keyword>
<dbReference type="AlphaFoldDB" id="A0A9X1LLV2"/>
<dbReference type="Pfam" id="PF02836">
    <property type="entry name" value="Glyco_hydro_2_C"/>
    <property type="match status" value="1"/>
</dbReference>
<sequence length="862" mass="98239">MKISNYLFIVLIFITATTSAQRLVKTVNAGWEFQLENSENTQVVNIPHTWNAQDAFEDDKSYFRGKGIYKRQIFIPENWKDQAVFLKFEGANQHTKVFVNNAVVGEHTGGYTGFIFELSKNLKFGEENVVRIEVDNSHNLDIPPLEADFNFYGGIYRDIEMIVTGKTHFKLEGEAAGTMQVHTPKVSEEMAEVSLYGEIINTSANKNSRLKIEVSGPDGTIIKDFSKNLKRLQDGKFSYEFEIEDPELWSPENPNLYNLQANIIDPDSGEILDSYSTNFGCRWFEADPKKGFFLNGQPIKLIGANRHQDFENMGNAVPNAIHRKDYQMIKDMGANFIRTAHYPQDPDVYRICDELGLLVWTEVPVINDVTDSEAYHENAVNMQREQILQLYNHPSIVFWGIMNEIFIRLVFTSEMSEADKNAKIKTSVALAKKLEAETKKLDTTRLSVMALHENDLYNTSGIADIPDVIGWNLYFGWYTQGLENLGKFLDTQHEKYPNRPLLISEYGPGSDSRIQTNDPKPWDFSEAYQLKSHVSYLNQVMERDYMLGMAAWNFADFGSSGRQDSRPFINQKGLVNFNREPKDVYYYYKARLTPEDFVYIAGKNYEKQYPQDESDVIVITVFSNSEEVKLKVDNAEFTSEVENGIALFELSLPEGKHQLIATDGTASHSREIKVKFRKNLVAEIDQNAILVNVGTHVNFFDEITGETWISDQEYKEGSFGYVGGSVYQKNSSKFQGTASDIQGTENDPLFQTMREGIEAYKFDVEKGKYRVSLLFAEPEYNASQENIYNLSEAEKKDIPGLRNFDIKINGKTLSGDLNLARDYGRLQAVEISYQIKTDAGIEIEFEENSGKALLSGIKLEKL</sequence>
<dbReference type="PANTHER" id="PTHR42732:SF1">
    <property type="entry name" value="BETA-MANNOSIDASE"/>
    <property type="match status" value="1"/>
</dbReference>
<dbReference type="InterPro" id="IPR006101">
    <property type="entry name" value="Glyco_hydro_2"/>
</dbReference>
<dbReference type="Pfam" id="PF11721">
    <property type="entry name" value="Malectin"/>
    <property type="match status" value="1"/>
</dbReference>
<keyword evidence="2 4" id="KW-0378">Hydrolase</keyword>
<dbReference type="EMBL" id="JAJBZG010000005">
    <property type="protein sequence ID" value="MCB7482577.1"/>
    <property type="molecule type" value="Genomic_DNA"/>
</dbReference>
<feature type="signal peptide" evidence="5">
    <location>
        <begin position="1"/>
        <end position="20"/>
    </location>
</feature>
<dbReference type="SUPFAM" id="SSF51445">
    <property type="entry name" value="(Trans)glycosidases"/>
    <property type="match status" value="1"/>
</dbReference>
<dbReference type="SUPFAM" id="SSF49785">
    <property type="entry name" value="Galactose-binding domain-like"/>
    <property type="match status" value="1"/>
</dbReference>
<dbReference type="Gene3D" id="2.60.120.260">
    <property type="entry name" value="Galactose-binding domain-like"/>
    <property type="match status" value="1"/>
</dbReference>
<dbReference type="InterPro" id="IPR013783">
    <property type="entry name" value="Ig-like_fold"/>
</dbReference>
<feature type="domain" description="Glycoside hydrolase family 2 catalytic" evidence="7">
    <location>
        <begin position="290"/>
        <end position="593"/>
    </location>
</feature>
<evidence type="ECO:0000256" key="5">
    <source>
        <dbReference type="SAM" id="SignalP"/>
    </source>
</evidence>
<keyword evidence="11" id="KW-1185">Reference proteome</keyword>
<dbReference type="Gene3D" id="2.60.40.10">
    <property type="entry name" value="Immunoglobulins"/>
    <property type="match status" value="2"/>
</dbReference>
<evidence type="ECO:0000256" key="2">
    <source>
        <dbReference type="ARBA" id="ARBA00022801"/>
    </source>
</evidence>
<comment type="similarity">
    <text evidence="1 4">Belongs to the glycosyl hydrolase 2 family.</text>
</comment>
<dbReference type="RefSeq" id="WP_229342412.1">
    <property type="nucleotide sequence ID" value="NZ_JAJBZG010000005.1"/>
</dbReference>
<proteinExistence type="inferred from homology"/>
<gene>
    <name evidence="10" type="ORF">LGQ90_15005</name>
</gene>
<reference evidence="10" key="1">
    <citation type="submission" date="2021-10" db="EMBL/GenBank/DDBJ databases">
        <title>Gramella sp. ASW11-100T, isolated from marine sediment.</title>
        <authorList>
            <person name="Xia C."/>
        </authorList>
    </citation>
    <scope>NUCLEOTIDE SEQUENCE</scope>
    <source>
        <strain evidence="10">ASW11-100</strain>
    </source>
</reference>
<dbReference type="GO" id="GO:0005975">
    <property type="term" value="P:carbohydrate metabolic process"/>
    <property type="evidence" value="ECO:0007669"/>
    <property type="project" value="InterPro"/>
</dbReference>
<protein>
    <submittedName>
        <fullName evidence="10">Glycoside hydrolase family 2</fullName>
    </submittedName>
</protein>
<dbReference type="Pfam" id="PF00703">
    <property type="entry name" value="Glyco_hydro_2"/>
    <property type="match status" value="1"/>
</dbReference>
<evidence type="ECO:0000259" key="8">
    <source>
        <dbReference type="Pfam" id="PF02837"/>
    </source>
</evidence>
<dbReference type="GO" id="GO:0004553">
    <property type="term" value="F:hydrolase activity, hydrolyzing O-glycosyl compounds"/>
    <property type="evidence" value="ECO:0007669"/>
    <property type="project" value="InterPro"/>
</dbReference>
<dbReference type="PROSITE" id="PS00719">
    <property type="entry name" value="GLYCOSYL_HYDROL_F2_1"/>
    <property type="match status" value="1"/>
</dbReference>
<dbReference type="InterPro" id="IPR006103">
    <property type="entry name" value="Glyco_hydro_2_cat"/>
</dbReference>
<evidence type="ECO:0000313" key="11">
    <source>
        <dbReference type="Proteomes" id="UP001139414"/>
    </source>
</evidence>
<evidence type="ECO:0000259" key="9">
    <source>
        <dbReference type="Pfam" id="PF11721"/>
    </source>
</evidence>
<evidence type="ECO:0000256" key="4">
    <source>
        <dbReference type="RuleBase" id="RU361154"/>
    </source>
</evidence>
<dbReference type="InterPro" id="IPR006102">
    <property type="entry name" value="Ig-like_GH2"/>
</dbReference>
<dbReference type="InterPro" id="IPR017853">
    <property type="entry name" value="GH"/>
</dbReference>
<comment type="caution">
    <text evidence="10">The sequence shown here is derived from an EMBL/GenBank/DDBJ whole genome shotgun (WGS) entry which is preliminary data.</text>
</comment>
<organism evidence="10 11">
    <name type="scientific">Christiangramia sediminis</name>
    <dbReference type="NCBI Taxonomy" id="2881336"/>
    <lineage>
        <taxon>Bacteria</taxon>
        <taxon>Pseudomonadati</taxon>
        <taxon>Bacteroidota</taxon>
        <taxon>Flavobacteriia</taxon>
        <taxon>Flavobacteriales</taxon>
        <taxon>Flavobacteriaceae</taxon>
        <taxon>Christiangramia</taxon>
    </lineage>
</organism>
<evidence type="ECO:0000259" key="7">
    <source>
        <dbReference type="Pfam" id="PF02836"/>
    </source>
</evidence>
<feature type="domain" description="Malectin" evidence="9">
    <location>
        <begin position="691"/>
        <end position="846"/>
    </location>
</feature>
<dbReference type="Gene3D" id="3.20.20.80">
    <property type="entry name" value="Glycosidases"/>
    <property type="match status" value="1"/>
</dbReference>
<name>A0A9X1LLV2_9FLAO</name>
<dbReference type="InterPro" id="IPR036156">
    <property type="entry name" value="Beta-gal/glucu_dom_sf"/>
</dbReference>